<keyword evidence="6" id="KW-1185">Reference proteome</keyword>
<evidence type="ECO:0000313" key="6">
    <source>
        <dbReference type="Proteomes" id="UP000504603"/>
    </source>
</evidence>
<evidence type="ECO:0000256" key="5">
    <source>
        <dbReference type="SAM" id="SignalP"/>
    </source>
</evidence>
<dbReference type="Gene3D" id="3.90.730.10">
    <property type="entry name" value="Ribonuclease T2-like"/>
    <property type="match status" value="1"/>
</dbReference>
<dbReference type="GO" id="GO:0033897">
    <property type="term" value="F:ribonuclease T2 activity"/>
    <property type="evidence" value="ECO:0007669"/>
    <property type="project" value="InterPro"/>
</dbReference>
<accession>A0A6J1DYI5</accession>
<feature type="active site" evidence="3">
    <location>
        <position position="109"/>
    </location>
</feature>
<dbReference type="PROSITE" id="PS00531">
    <property type="entry name" value="RNASE_T2_2"/>
    <property type="match status" value="1"/>
</dbReference>
<evidence type="ECO:0000313" key="7">
    <source>
        <dbReference type="RefSeq" id="XP_022159333.1"/>
    </source>
</evidence>
<dbReference type="GeneID" id="111025745"/>
<sequence>MAKREIIFVLVLLLFIASSEQASFDYYQVVFQWQPATCNDITLPTRCVQNPDNRFSIHGVWPSKTSGSRVGPCNGTAFDPATIVSIRAGLNQNWPDVIRRKNQVFWSDEWRKHGTCSEDLLNQLQYFTFGLNIYHDEGKDIVEKLGKKKIIPNGKKYKKADVEKAISSVIGKRLGFRCNIDQSNYHQLHEISFCYAKDASTLQDCPSNATNCPTKFKWSSFKREHVEL</sequence>
<dbReference type="RefSeq" id="XP_022159333.1">
    <property type="nucleotide sequence ID" value="XM_022303641.1"/>
</dbReference>
<feature type="active site" evidence="3">
    <location>
        <position position="58"/>
    </location>
</feature>
<feature type="signal peptide" evidence="5">
    <location>
        <begin position="1"/>
        <end position="21"/>
    </location>
</feature>
<dbReference type="InterPro" id="IPR036430">
    <property type="entry name" value="RNase_T2-like_sf"/>
</dbReference>
<name>A0A6J1DYI5_MOMCH</name>
<dbReference type="InterPro" id="IPR001568">
    <property type="entry name" value="RNase_T2-like"/>
</dbReference>
<comment type="similarity">
    <text evidence="1 4">Belongs to the RNase T2 family.</text>
</comment>
<dbReference type="KEGG" id="mcha:111025745"/>
<dbReference type="OrthoDB" id="1001880at2759"/>
<feature type="chain" id="PRO_5027005368" evidence="5">
    <location>
        <begin position="22"/>
        <end position="228"/>
    </location>
</feature>
<evidence type="ECO:0000256" key="1">
    <source>
        <dbReference type="ARBA" id="ARBA00007469"/>
    </source>
</evidence>
<dbReference type="GO" id="GO:0006401">
    <property type="term" value="P:RNA catabolic process"/>
    <property type="evidence" value="ECO:0007669"/>
    <property type="project" value="TreeGrafter"/>
</dbReference>
<dbReference type="SUPFAM" id="SSF55895">
    <property type="entry name" value="Ribonuclease Rh-like"/>
    <property type="match status" value="1"/>
</dbReference>
<keyword evidence="5" id="KW-0732">Signal</keyword>
<protein>
    <submittedName>
        <fullName evidence="7">Ribonuclease MC-like</fullName>
    </submittedName>
</protein>
<dbReference type="InterPro" id="IPR033697">
    <property type="entry name" value="Ribonuclease_T2_eukaryotic"/>
</dbReference>
<dbReference type="GO" id="GO:0005576">
    <property type="term" value="C:extracellular region"/>
    <property type="evidence" value="ECO:0007669"/>
    <property type="project" value="TreeGrafter"/>
</dbReference>
<feature type="active site" evidence="3">
    <location>
        <position position="113"/>
    </location>
</feature>
<dbReference type="PANTHER" id="PTHR11240:SF61">
    <property type="entry name" value="EXTRACELLULAR RIBONUCLEASE LE-LIKE ISOFORM X1"/>
    <property type="match status" value="1"/>
</dbReference>
<evidence type="ECO:0000256" key="4">
    <source>
        <dbReference type="RuleBase" id="RU004328"/>
    </source>
</evidence>
<dbReference type="AlphaFoldDB" id="A0A6J1DYI5"/>
<dbReference type="CDD" id="cd01061">
    <property type="entry name" value="RNase_T2_euk"/>
    <property type="match status" value="1"/>
</dbReference>
<gene>
    <name evidence="7" type="primary">LOC111025745</name>
</gene>
<dbReference type="GO" id="GO:0003723">
    <property type="term" value="F:RNA binding"/>
    <property type="evidence" value="ECO:0007669"/>
    <property type="project" value="InterPro"/>
</dbReference>
<reference evidence="7" key="1">
    <citation type="submission" date="2025-08" db="UniProtKB">
        <authorList>
            <consortium name="RefSeq"/>
        </authorList>
    </citation>
    <scope>IDENTIFICATION</scope>
    <source>
        <strain evidence="7">OHB3-1</strain>
    </source>
</reference>
<organism evidence="6 7">
    <name type="scientific">Momordica charantia</name>
    <name type="common">Bitter gourd</name>
    <name type="synonym">Balsam pear</name>
    <dbReference type="NCBI Taxonomy" id="3673"/>
    <lineage>
        <taxon>Eukaryota</taxon>
        <taxon>Viridiplantae</taxon>
        <taxon>Streptophyta</taxon>
        <taxon>Embryophyta</taxon>
        <taxon>Tracheophyta</taxon>
        <taxon>Spermatophyta</taxon>
        <taxon>Magnoliopsida</taxon>
        <taxon>eudicotyledons</taxon>
        <taxon>Gunneridae</taxon>
        <taxon>Pentapetalae</taxon>
        <taxon>rosids</taxon>
        <taxon>fabids</taxon>
        <taxon>Cucurbitales</taxon>
        <taxon>Cucurbitaceae</taxon>
        <taxon>Momordiceae</taxon>
        <taxon>Momordica</taxon>
    </lineage>
</organism>
<keyword evidence="2" id="KW-1015">Disulfide bond</keyword>
<proteinExistence type="inferred from homology"/>
<dbReference type="InterPro" id="IPR033130">
    <property type="entry name" value="RNase_T2_His_AS_2"/>
</dbReference>
<evidence type="ECO:0000256" key="3">
    <source>
        <dbReference type="PIRSR" id="PIRSR633697-1"/>
    </source>
</evidence>
<dbReference type="Pfam" id="PF00445">
    <property type="entry name" value="Ribonuclease_T2"/>
    <property type="match status" value="1"/>
</dbReference>
<evidence type="ECO:0000256" key="2">
    <source>
        <dbReference type="ARBA" id="ARBA00023157"/>
    </source>
</evidence>
<dbReference type="PANTHER" id="PTHR11240">
    <property type="entry name" value="RIBONUCLEASE T2"/>
    <property type="match status" value="1"/>
</dbReference>
<dbReference type="Proteomes" id="UP000504603">
    <property type="component" value="Unplaced"/>
</dbReference>